<keyword evidence="3" id="KW-1185">Reference proteome</keyword>
<feature type="compositionally biased region" description="Basic and acidic residues" evidence="1">
    <location>
        <begin position="78"/>
        <end position="101"/>
    </location>
</feature>
<feature type="region of interest" description="Disordered" evidence="1">
    <location>
        <begin position="70"/>
        <end position="101"/>
    </location>
</feature>
<proteinExistence type="predicted"/>
<dbReference type="Proteomes" id="UP001054945">
    <property type="component" value="Unassembled WGS sequence"/>
</dbReference>
<protein>
    <submittedName>
        <fullName evidence="2">Uncharacterized protein</fullName>
    </submittedName>
</protein>
<gene>
    <name evidence="2" type="ORF">CEXT_303911</name>
</gene>
<evidence type="ECO:0000313" key="3">
    <source>
        <dbReference type="Proteomes" id="UP001054945"/>
    </source>
</evidence>
<evidence type="ECO:0000313" key="2">
    <source>
        <dbReference type="EMBL" id="GIY32680.1"/>
    </source>
</evidence>
<accession>A0AAV4SFZ2</accession>
<comment type="caution">
    <text evidence="2">The sequence shown here is derived from an EMBL/GenBank/DDBJ whole genome shotgun (WGS) entry which is preliminary data.</text>
</comment>
<organism evidence="2 3">
    <name type="scientific">Caerostris extrusa</name>
    <name type="common">Bark spider</name>
    <name type="synonym">Caerostris bankana</name>
    <dbReference type="NCBI Taxonomy" id="172846"/>
    <lineage>
        <taxon>Eukaryota</taxon>
        <taxon>Metazoa</taxon>
        <taxon>Ecdysozoa</taxon>
        <taxon>Arthropoda</taxon>
        <taxon>Chelicerata</taxon>
        <taxon>Arachnida</taxon>
        <taxon>Araneae</taxon>
        <taxon>Araneomorphae</taxon>
        <taxon>Entelegynae</taxon>
        <taxon>Araneoidea</taxon>
        <taxon>Araneidae</taxon>
        <taxon>Caerostris</taxon>
    </lineage>
</organism>
<dbReference type="EMBL" id="BPLR01009531">
    <property type="protein sequence ID" value="GIY32680.1"/>
    <property type="molecule type" value="Genomic_DNA"/>
</dbReference>
<sequence length="101" mass="11646">MIYESNIGHKFPDMSLHTSNSYLLSCRRTFLGKKKKRSKKLSKEVWGTGIIQSARCHGILPVGHQAVKRARLLSPNRNPDDKRPPRDVINRFHDDSQEGRH</sequence>
<reference evidence="2 3" key="1">
    <citation type="submission" date="2021-06" db="EMBL/GenBank/DDBJ databases">
        <title>Caerostris extrusa draft genome.</title>
        <authorList>
            <person name="Kono N."/>
            <person name="Arakawa K."/>
        </authorList>
    </citation>
    <scope>NUCLEOTIDE SEQUENCE [LARGE SCALE GENOMIC DNA]</scope>
</reference>
<name>A0AAV4SFZ2_CAEEX</name>
<dbReference type="AlphaFoldDB" id="A0AAV4SFZ2"/>
<evidence type="ECO:0000256" key="1">
    <source>
        <dbReference type="SAM" id="MobiDB-lite"/>
    </source>
</evidence>